<dbReference type="InterPro" id="IPR001841">
    <property type="entry name" value="Znf_RING"/>
</dbReference>
<dbReference type="PROSITE" id="PS00675">
    <property type="entry name" value="SIGMA54_INTERACT_1"/>
    <property type="match status" value="1"/>
</dbReference>
<evidence type="ECO:0000256" key="5">
    <source>
        <dbReference type="SAM" id="MobiDB-lite"/>
    </source>
</evidence>
<feature type="region of interest" description="Disordered" evidence="5">
    <location>
        <begin position="4072"/>
        <end position="4104"/>
    </location>
</feature>
<evidence type="ECO:0000256" key="3">
    <source>
        <dbReference type="PROSITE-ProRule" id="PRU00175"/>
    </source>
</evidence>
<sequence>MHFYKQSNKESDTDLRPRHFSDPPTFNFNGSKKLKLLNHAVECAQTVINNLIKDNVSMLTINEIFTMEDVKSIDWPNETEILHEYYYHINDTFDIKESLEATFELIEFYLYALAMQQAFKMYKLEQCLIDMDNIVKKVNYVKYALESTVTTLNAKQVVKDVKGFFGIKDIIGNSYLQLFVSKHIEQLRKLYEFACERGYQSDDGYQTFRLECQLVTVELLHENHDEQLLSAFQNTMSLVFPFLRHESSLLAFWNDIISIGNISEAISQLSFVNQGMNLIRMWFNIFEEEAPQNKEKLLRSIQSSGVYNYKFSKETGVQLTLTFMKIEERGHMHVIPQQSCLDNEDWTVSTINDFSRKLLFVNFKSPSLVYFCLKWFVQFKKIAFELLDCYSDLHCTGHPEYRKEEVRTFHLNPCFLQWREKDNIHVPSNELDSWVSGWQEGWGILMSELDLSKKKLESFKSDTKKFREEYQILSFLSTKRLISIHERIMEDFCDIETLLHEIGFLFILDINGRSCLKSTIKMIPELVSDANVHPVERVGSFLYFLVQSDIIHPYLSKCLRSDLNLNKERTFKISLISAFCYSNLELMNLILWIFKKIPSYFQLLRCSVATIEEDIELFFDRINSSDFSKMKYLILGVNTINNELQRVLLKRCSMLRSSFLDKKINYSLSLFLVEYSPSLFCHIQWIDKQEISHTCMSDVENVREKCKLERLGKEFRNFRVIYGPSGCGKTHYIRSEIKDHINKQSRKINKDQNYVSISIDETFSRKGMFKQLTKVSLQQYGMLYYYNISLFLPEESDENHKLKFNQLVDDVNWFFFDYFVLGYVEISVDTKQQSHCRSLCLPSGMSTDVYIEVPYWNVNCDVTKSFNKFCELFPALTLLGEQMIPKMEFDIEHYQGTQLVCKYLKASQNNNLDHLYTDFPGQRSSPIKIGNIYQDLSAEECRSILQHNFKHSIAQSKLLQAVYLKYMERRCKLLEDCFQLCFLQDVKDGSLIKDDKGEGLTGFSPKNMRSTLFNLMKEEVEDFCKSSVIQATDEHQQVIYDVDKNGGIVFKFFCTGIPSQEKRRQLRAIGVKLEPMSDHYFHDCLSAALNVKTDDSNCITLIKEKKYVLTKDFVRKMLTIHERRECGMPVILEGETGVGKTFLLQMLSSLWNDSWKQQFLSLKNDMQNFLYELMTKVEKSVTIGARASNLILTVKTDLKASKRKISFKTLHDVLKLAVSSITYTKIKIELLKIVYDPLVGNIELPTDSHTDKPLFDFLRSIQDEKETDDTISMAHVINGILYGELKSIFYKLSLHSDMKPKKIEEFLVSVNQHALMLLECYKKHHSTVLQYQKPIITVFFDEINTSSCPGYLKEVIIDKAVNGRALAENIFIVAACNPHRGNSLAMLAKQNDSWFNASYYVQSLPHTLSILKWEYGQLEAKDENEYIHKMLLLTYEDRSKNVCKIVAEIIARAQELMRAYAFKHLKSILNTESYLEEKKAELYAKSTVSQRDIKRVFQLHVWLETWFKKDTKYGKIENDIQIMTRAFYVAVALVYYFRLNICDREDFKEQMMCYSSLFDTCGQNFVQSLNDELNWVDRVIDFSAGIAPTFALKENIYAIIICTMAHVPIFIVGPPGSSKTLSFKIAIHNCQGQESKNNELKDCNTFKCLDPHPYQCSKKSTSSEIETVFKRAINRQQTIDNTRRLAVVMMDEAGLPEDSHESLKVLHHFLDDEPLVSFVGISNDILDAAKTNRTVTMYRSEISSQDLVQLAKYSLTAGNLPISWNRDEETMITNIVEVYENLMNDSRRPHIRQFFGLRDFIHFFAYLGHSKNHQDDVIKPQAVMEALGHNFNGTKDFSSIVQVFFKAINFNPENVKKQSLIQLLQSSFRNTDRDLSSENQVRYKLLIDSSEDQSLVRLLFRFDIFRRDATKILSCSRFPFDDNSQKLYTTAAIRHAARVGHTTLIYQAEEIQENFYDLFNQRFLCINTPGTNEKVLFANVAIGTIIKPTRVSPFFNCAVIINNSDKSKTSKPFLNRFEKYSLSHEVLFQESLSSCQYHIKNILVYAKNNVEDFVKNCGKSCFYGFTEQTIDSLMLLVLPTQHVTDSANASSIGADFEPSSKVDFLALCLLRQFHLVYGTCIDVGHYELFSEAVLFAINSISKNDKDIVQKFLDDPIDFESINEVARMTVKGNKVSSQLSLKLLQELIVIFLHYQLIRIMSPEGLVTCCGTDETIPDFYKKCYIRYQHHFSLHNFIQEQYQLLDKRKEFVAKKFLCFTHTSQSIMEMIPNYTSCHSKYTQEKEKMQEFFCFDEERKFHTYIMSHATSQEKIQDILRMFLECDNSNTPTEVLLLFANMNELAKDTINHARILIEESECFYQQLHCNKLIFFILHFPPQMFYNCCYPTLFLDGWQHVYLDKIGEMKGVQYINIEKWLDICLLEKSTASSECKMHDIFVHDFVWTDLLSETIVLSSGSITMKQLKDFPPKDAQFQEICLYWTALLKIDEISSVLSKRFYSFWQQEAMHELTFKIARFAVTYRSSCTLSQAVEETIKSSYKELVLYFICIMNQQFVMHTLHQYDENIVPNTKLICEILSILPIPDSLQQLQLEVAILTKQSHIDTVKDFSSPKIPFFNLIFDAMENIINQVFKQYLQSVDINDEEEYLENSETTWAHDINSASTDNDKDHIIKKTEELIEQSKDDCLIIKFAIGAMKVNEEFWDYYLEDSLSRKLSRDVCIFTKQFFNLASIQSDDFTRRFISLHYHLRLYRLDSHYLSLLRLLDECVCYIDTYHVESQLLSNLNKNSVLTTGIDVLYTSLGSLHKSGKCAKFYELSDLFYQVISNFKSHDDLDLDSVTKKKLIVLSIIYFVNNLKRRDEIILQPFDNFVLKLMEAANIISEKYIKAVSLAQLVQEYFDDVRHSHFVICEHIVEYYVNQHIHDMTDEDIKWIWEVMNRIELEHDLSSSWLQSKFKYHLKKLLENPQEAHIYGTRELTGVLLFNDRVRSILGSVIDSKDPSSCFNYYPYDYRNCASLRFKLQKSINVPLCDTYYEIVLEKLQSYDSSISDVVLFSNMLSFYERLAESIKSETCQSKKKLLVIEKQAVIQIVIEKLAHIVVQHDGSTDENMIGIIETVLDESNAVSKYSTAAISDNSLILLMRVLQVCRNERKLKVELVDNIDNISLLTSFKCVRQITAVLKFNQIPNEGFLPFLSQCYSSQMTLFNSVHEAMKSIIKYPGKKQKIEPIHRIAVKCNASKQEKFTFIMSVFLSAHIEFFVNKKNSHRILPILSEELFQYIGKEYWCFIDWMANPMPDSPMSLSNQELHNFFVQPNEDNQMHIQCLIELAAVVLGSSSDSHFWTHLFEPNNIKTDFLPGSIITGCVDAKYLKVMSLKDTPISYTHRMSLNWFSLLVLQWMNYGLLCIAMVVNSTRHHQDLVHPIWSNEQLPSPQEAMLHLNVLWEKIAIDCNITIDERDCLMFSCIQNLYKAFMKHELQSHWSILNSNNTCTTQDEFLKALRQYEITVHTNVFVPAWNSLKKREHFNRFGDPIVNNLRDLRNNVKQLQIYGGTQLDDFLTILLSSTMLHDKKCELFTLYQFILTRPALNVGAIVLPKLVDLYCWIHNNLQFKVTFEIARSQSVRTVLESLLDQFFPGKKVKEMTKIEVMIEQYGNLRHFFKCLPEISTDMKFYHLLHMINGSKDVLFKAITEIVERYNSFLDDHQLNISTKGRFIHVTEVTEESCLFANLRSIDKLLSYRNLQDLKTIILKYCSMRNIGKSDPESDNSIIPDCVPEVFHFKAIQNEIFSLFISHKQKISLENFWKKFDFYKSMQNISPQSLFHSSVHYKEVIEIIEAQYPHLAKDKADEISTINENIDPNDEALLPSVIELENTFHSLNHDSLVELCSGLFLILQKILEKIPKVDDTHIYSLRSLTICEFLSESCSDMNDALNHVGIVKHSADRTRSSLSESQYKFISDTRLNAVVYLTKFFQDWLEIGYYDFHHLPFCMKSHLVEDIQHDITEWMQNQETLKIVTDLAYFMFKFEKDLVEKACCNNDTAIGEVINEELDIIPVWLPKVSVKYYVHIHLELRKKLFEREEQPESQSNLSEGPPEEVNPQKESTPPPIVKSSSVVSIPSLPQTIIPVPFINEIDTKESELRKLAEMKTAKDVAEFMNAEGFHETAGIFSEDEDMDGLVVYELLSDDEILRKDFALHTALLRLKFRILFKRWLTNSVSLLGQVSPDKVAQLFWRHNRLKEFCEVIKKEQIDGEMLEMAKTPELEDLGIIGIPCTIVPKVVKEIKEQLSVMCPVCNCKIETASASVKLFSCLHCVHNVCFEKLMLKNCPECRNPIH</sequence>
<keyword evidence="1 3" id="KW-0479">Metal-binding</keyword>
<feature type="domain" description="RING-type" evidence="6">
    <location>
        <begin position="4281"/>
        <end position="4321"/>
    </location>
</feature>
<dbReference type="GO" id="GO:0016887">
    <property type="term" value="F:ATP hydrolysis activity"/>
    <property type="evidence" value="ECO:0007669"/>
    <property type="project" value="InterPro"/>
</dbReference>
<accession>A0AAN0JEA2</accession>
<dbReference type="EnsemblMetazoa" id="XM_019999523.1">
    <property type="protein sequence ID" value="XP_019855082.1"/>
    <property type="gene ID" value="LOC109583974"/>
</dbReference>
<evidence type="ECO:0000256" key="1">
    <source>
        <dbReference type="ARBA" id="ARBA00022771"/>
    </source>
</evidence>
<feature type="region of interest" description="Disordered" evidence="5">
    <location>
        <begin position="1"/>
        <end position="23"/>
    </location>
</feature>
<keyword evidence="4" id="KW-0802">TPR repeat</keyword>
<dbReference type="SMART" id="SM00382">
    <property type="entry name" value="AAA"/>
    <property type="match status" value="2"/>
</dbReference>
<reference evidence="8" key="1">
    <citation type="journal article" date="2010" name="Nature">
        <title>The Amphimedon queenslandica genome and the evolution of animal complexity.</title>
        <authorList>
            <person name="Srivastava M."/>
            <person name="Simakov O."/>
            <person name="Chapman J."/>
            <person name="Fahey B."/>
            <person name="Gauthier M.E."/>
            <person name="Mitros T."/>
            <person name="Richards G.S."/>
            <person name="Conaco C."/>
            <person name="Dacre M."/>
            <person name="Hellsten U."/>
            <person name="Larroux C."/>
            <person name="Putnam N.H."/>
            <person name="Stanke M."/>
            <person name="Adamska M."/>
            <person name="Darling A."/>
            <person name="Degnan S.M."/>
            <person name="Oakley T.H."/>
            <person name="Plachetzki D.C."/>
            <person name="Zhai Y."/>
            <person name="Adamski M."/>
            <person name="Calcino A."/>
            <person name="Cummins S.F."/>
            <person name="Goodstein D.M."/>
            <person name="Harris C."/>
            <person name="Jackson D.J."/>
            <person name="Leys S.P."/>
            <person name="Shu S."/>
            <person name="Woodcroft B.J."/>
            <person name="Vervoort M."/>
            <person name="Kosik K.S."/>
            <person name="Manning G."/>
            <person name="Degnan B.M."/>
            <person name="Rokhsar D.S."/>
        </authorList>
    </citation>
    <scope>NUCLEOTIDE SEQUENCE [LARGE SCALE GENOMIC DNA]</scope>
</reference>
<dbReference type="GO" id="GO:0008270">
    <property type="term" value="F:zinc ion binding"/>
    <property type="evidence" value="ECO:0007669"/>
    <property type="project" value="UniProtKB-KW"/>
</dbReference>
<feature type="repeat" description="TPR" evidence="4">
    <location>
        <begin position="1821"/>
        <end position="1854"/>
    </location>
</feature>
<dbReference type="GO" id="GO:0004842">
    <property type="term" value="F:ubiquitin-protein transferase activity"/>
    <property type="evidence" value="ECO:0007669"/>
    <property type="project" value="InterPro"/>
</dbReference>
<dbReference type="GeneID" id="109583974"/>
<dbReference type="Gene3D" id="3.40.50.300">
    <property type="entry name" value="P-loop containing nucleotide triphosphate hydrolases"/>
    <property type="match status" value="2"/>
</dbReference>
<dbReference type="KEGG" id="aqu:109583974"/>
<proteinExistence type="predicted"/>
<keyword evidence="2" id="KW-0862">Zinc</keyword>
<dbReference type="RefSeq" id="XP_019855082.1">
    <property type="nucleotide sequence ID" value="XM_019999523.1"/>
</dbReference>
<evidence type="ECO:0000313" key="8">
    <source>
        <dbReference type="Proteomes" id="UP000007879"/>
    </source>
</evidence>
<keyword evidence="8" id="KW-1185">Reference proteome</keyword>
<protein>
    <recommendedName>
        <fullName evidence="6">RING-type domain-containing protein</fullName>
    </recommendedName>
</protein>
<dbReference type="PROSITE" id="PS50005">
    <property type="entry name" value="TPR"/>
    <property type="match status" value="1"/>
</dbReference>
<dbReference type="PROSITE" id="PS50089">
    <property type="entry name" value="ZF_RING_2"/>
    <property type="match status" value="1"/>
</dbReference>
<dbReference type="InterPro" id="IPR025662">
    <property type="entry name" value="Sigma_54_int_dom_ATP-bd_1"/>
</dbReference>
<organism evidence="7 8">
    <name type="scientific">Amphimedon queenslandica</name>
    <name type="common">Sponge</name>
    <dbReference type="NCBI Taxonomy" id="400682"/>
    <lineage>
        <taxon>Eukaryota</taxon>
        <taxon>Metazoa</taxon>
        <taxon>Porifera</taxon>
        <taxon>Demospongiae</taxon>
        <taxon>Heteroscleromorpha</taxon>
        <taxon>Haplosclerida</taxon>
        <taxon>Niphatidae</taxon>
        <taxon>Amphimedon</taxon>
    </lineage>
</organism>
<evidence type="ECO:0000256" key="4">
    <source>
        <dbReference type="PROSITE-ProRule" id="PRU00339"/>
    </source>
</evidence>
<dbReference type="InterPro" id="IPR027417">
    <property type="entry name" value="P-loop_NTPase"/>
</dbReference>
<name>A0AAN0JEA2_AMPQE</name>
<dbReference type="Proteomes" id="UP000007879">
    <property type="component" value="Unassembled WGS sequence"/>
</dbReference>
<dbReference type="SUPFAM" id="SSF52540">
    <property type="entry name" value="P-loop containing nucleoside triphosphate hydrolases"/>
    <property type="match status" value="1"/>
</dbReference>
<dbReference type="PANTHER" id="PTHR22605">
    <property type="entry name" value="RZ-TYPE DOMAIN-CONTAINING PROTEIN"/>
    <property type="match status" value="1"/>
</dbReference>
<reference evidence="7" key="2">
    <citation type="submission" date="2024-06" db="UniProtKB">
        <authorList>
            <consortium name="EnsemblMetazoa"/>
        </authorList>
    </citation>
    <scope>IDENTIFICATION</scope>
</reference>
<dbReference type="InterPro" id="IPR003593">
    <property type="entry name" value="AAA+_ATPase"/>
</dbReference>
<evidence type="ECO:0000259" key="6">
    <source>
        <dbReference type="PROSITE" id="PS50089"/>
    </source>
</evidence>
<keyword evidence="1 3" id="KW-0863">Zinc-finger</keyword>
<dbReference type="PANTHER" id="PTHR22605:SF1">
    <property type="entry name" value="RZ-TYPE DOMAIN-CONTAINING PROTEIN"/>
    <property type="match status" value="1"/>
</dbReference>
<feature type="compositionally biased region" description="Basic and acidic residues" evidence="5">
    <location>
        <begin position="7"/>
        <end position="21"/>
    </location>
</feature>
<dbReference type="InterPro" id="IPR019734">
    <property type="entry name" value="TPR_rpt"/>
</dbReference>
<evidence type="ECO:0000313" key="7">
    <source>
        <dbReference type="EnsemblMetazoa" id="XP_019855082.1"/>
    </source>
</evidence>
<dbReference type="InterPro" id="IPR031248">
    <property type="entry name" value="RNF213"/>
</dbReference>
<evidence type="ECO:0000256" key="2">
    <source>
        <dbReference type="ARBA" id="ARBA00022833"/>
    </source>
</evidence>